<evidence type="ECO:0000313" key="7">
    <source>
        <dbReference type="EMBL" id="RGU55174.1"/>
    </source>
</evidence>
<sequence length="428" mass="48084">MKTRVLMFGWEFPPHIAGGLGTACLGLTRGLAKQGVEVLFVMPKASGDEDQSAAKIINASDVESLYQYHDVEEYWKNINFLEVGSNLMPYMDPETFTREVNKSVLEGSEENRIEFKNKYQFSGKYGANLMEEVARYALVAATIAGQQQFDVIHAHDWLTYAAGIAAKRVSGKPLVVHVHATEFDRSGENVNQTVYNLERQGMLEADRVVTVSNLTRNIVITRYGINPDKVVTVHNAVDFQSYSEMEVERGVKEKVVTFLGRITYQKGPEYFIEAANKVLKRYPNVRFVMAGSGDMMNRSIRRVAKLKIATKFHFTGFLRGQDVQKMFAHSDVYVMPSVSEPFGISPLEAMRSGVPTIISKQSGVAEVLKHAIKVDFWDVDALADAIYALLAYPALAEFAAKYGLNEVNTLKWENAAYLLKTIYEELKR</sequence>
<comment type="catalytic activity">
    <reaction evidence="1">
        <text>[(1-&gt;4)-alpha-D-glucosyl](n) + ADP-alpha-D-glucose = [(1-&gt;4)-alpha-D-glucosyl](n+1) + ADP + H(+)</text>
        <dbReference type="Rhea" id="RHEA:18189"/>
        <dbReference type="Rhea" id="RHEA-COMP:9584"/>
        <dbReference type="Rhea" id="RHEA-COMP:9587"/>
        <dbReference type="ChEBI" id="CHEBI:15378"/>
        <dbReference type="ChEBI" id="CHEBI:15444"/>
        <dbReference type="ChEBI" id="CHEBI:57498"/>
        <dbReference type="ChEBI" id="CHEBI:456216"/>
        <dbReference type="EC" id="2.4.1.21"/>
    </reaction>
</comment>
<dbReference type="Gene3D" id="3.40.50.2000">
    <property type="entry name" value="Glycogen Phosphorylase B"/>
    <property type="match status" value="2"/>
</dbReference>
<dbReference type="Pfam" id="PF00534">
    <property type="entry name" value="Glycos_transf_1"/>
    <property type="match status" value="1"/>
</dbReference>
<evidence type="ECO:0000259" key="6">
    <source>
        <dbReference type="Pfam" id="PF08323"/>
    </source>
</evidence>
<protein>
    <recommendedName>
        <fullName evidence="2">starch synthase</fullName>
        <ecNumber evidence="2">2.4.1.21</ecNumber>
    </recommendedName>
</protein>
<dbReference type="Pfam" id="PF08323">
    <property type="entry name" value="Glyco_transf_5"/>
    <property type="match status" value="1"/>
</dbReference>
<dbReference type="CDD" id="cd03801">
    <property type="entry name" value="GT4_PimA-like"/>
    <property type="match status" value="1"/>
</dbReference>
<evidence type="ECO:0000256" key="1">
    <source>
        <dbReference type="ARBA" id="ARBA00001478"/>
    </source>
</evidence>
<dbReference type="SUPFAM" id="SSF53756">
    <property type="entry name" value="UDP-Glycosyltransferase/glycogen phosphorylase"/>
    <property type="match status" value="1"/>
</dbReference>
<dbReference type="AlphaFoldDB" id="A0A412TMW6"/>
<name>A0A412TMW6_9BACT</name>
<evidence type="ECO:0000256" key="2">
    <source>
        <dbReference type="ARBA" id="ARBA00012588"/>
    </source>
</evidence>
<dbReference type="InterPro" id="IPR001296">
    <property type="entry name" value="Glyco_trans_1"/>
</dbReference>
<accession>A0A412TMW6</accession>
<dbReference type="PANTHER" id="PTHR45947">
    <property type="entry name" value="SULFOQUINOVOSYL TRANSFERASE SQD2"/>
    <property type="match status" value="1"/>
</dbReference>
<dbReference type="PANTHER" id="PTHR45947:SF3">
    <property type="entry name" value="SULFOQUINOVOSYL TRANSFERASE SQD2"/>
    <property type="match status" value="1"/>
</dbReference>
<feature type="domain" description="Glycosyl transferase family 1" evidence="5">
    <location>
        <begin position="251"/>
        <end position="402"/>
    </location>
</feature>
<reference evidence="7 8" key="1">
    <citation type="submission" date="2018-08" db="EMBL/GenBank/DDBJ databases">
        <title>A genome reference for cultivated species of the human gut microbiota.</title>
        <authorList>
            <person name="Zou Y."/>
            <person name="Xue W."/>
            <person name="Luo G."/>
        </authorList>
    </citation>
    <scope>NUCLEOTIDE SEQUENCE [LARGE SCALE GENOMIC DNA]</scope>
    <source>
        <strain evidence="7 8">AF16-14</strain>
    </source>
</reference>
<evidence type="ECO:0000313" key="8">
    <source>
        <dbReference type="Proteomes" id="UP000284243"/>
    </source>
</evidence>
<dbReference type="RefSeq" id="WP_046402894.1">
    <property type="nucleotide sequence ID" value="NZ_CABJFF010000005.1"/>
</dbReference>
<keyword evidence="3" id="KW-0328">Glycosyltransferase</keyword>
<feature type="domain" description="Starch synthase catalytic" evidence="6">
    <location>
        <begin position="4"/>
        <end position="223"/>
    </location>
</feature>
<dbReference type="Proteomes" id="UP000284243">
    <property type="component" value="Unassembled WGS sequence"/>
</dbReference>
<evidence type="ECO:0000256" key="3">
    <source>
        <dbReference type="ARBA" id="ARBA00022676"/>
    </source>
</evidence>
<dbReference type="GO" id="GO:0009011">
    <property type="term" value="F:alpha-1,4-glucan glucosyltransferase (ADP-glucose donor) activity"/>
    <property type="evidence" value="ECO:0007669"/>
    <property type="project" value="UniProtKB-EC"/>
</dbReference>
<evidence type="ECO:0000259" key="5">
    <source>
        <dbReference type="Pfam" id="PF00534"/>
    </source>
</evidence>
<dbReference type="EC" id="2.4.1.21" evidence="2"/>
<comment type="caution">
    <text evidence="7">The sequence shown here is derived from an EMBL/GenBank/DDBJ whole genome shotgun (WGS) entry which is preliminary data.</text>
</comment>
<dbReference type="PROSITE" id="PS51257">
    <property type="entry name" value="PROKAR_LIPOPROTEIN"/>
    <property type="match status" value="1"/>
</dbReference>
<proteinExistence type="predicted"/>
<evidence type="ECO:0000256" key="4">
    <source>
        <dbReference type="ARBA" id="ARBA00022679"/>
    </source>
</evidence>
<keyword evidence="4 7" id="KW-0808">Transferase</keyword>
<gene>
    <name evidence="7" type="ORF">DWW57_13265</name>
</gene>
<organism evidence="7 8">
    <name type="scientific">Odoribacter splanchnicus</name>
    <dbReference type="NCBI Taxonomy" id="28118"/>
    <lineage>
        <taxon>Bacteria</taxon>
        <taxon>Pseudomonadati</taxon>
        <taxon>Bacteroidota</taxon>
        <taxon>Bacteroidia</taxon>
        <taxon>Bacteroidales</taxon>
        <taxon>Odoribacteraceae</taxon>
        <taxon>Odoribacter</taxon>
    </lineage>
</organism>
<dbReference type="InterPro" id="IPR013534">
    <property type="entry name" value="Starch_synth_cat_dom"/>
</dbReference>
<dbReference type="InterPro" id="IPR050194">
    <property type="entry name" value="Glycosyltransferase_grp1"/>
</dbReference>
<dbReference type="EMBL" id="QRYC01000020">
    <property type="protein sequence ID" value="RGU55174.1"/>
    <property type="molecule type" value="Genomic_DNA"/>
</dbReference>